<evidence type="ECO:0000259" key="1">
    <source>
        <dbReference type="Pfam" id="PF05144"/>
    </source>
</evidence>
<accession>A0AAW6EFZ3</accession>
<dbReference type="Pfam" id="PF05144">
    <property type="entry name" value="Phage_CRI"/>
    <property type="match status" value="1"/>
</dbReference>
<evidence type="ECO:0000313" key="2">
    <source>
        <dbReference type="EMBL" id="MDB8750343.1"/>
    </source>
</evidence>
<reference evidence="2" key="1">
    <citation type="submission" date="2023-01" db="EMBL/GenBank/DDBJ databases">
        <title>Human gut microbiome strain richness.</title>
        <authorList>
            <person name="Chen-Liaw A."/>
        </authorList>
    </citation>
    <scope>NUCLEOTIDE SEQUENCE</scope>
    <source>
        <strain evidence="2">D43st1_D9_D43t1_170807</strain>
    </source>
</reference>
<dbReference type="EMBL" id="JAQMLU010000011">
    <property type="protein sequence ID" value="MDB8750343.1"/>
    <property type="molecule type" value="Genomic_DNA"/>
</dbReference>
<comment type="caution">
    <text evidence="2">The sequence shown here is derived from an EMBL/GenBank/DDBJ whole genome shotgun (WGS) entry which is preliminary data.</text>
</comment>
<dbReference type="AlphaFoldDB" id="A0AAW6EFZ3"/>
<proteinExistence type="predicted"/>
<name>A0AAW6EFZ3_9FIRM</name>
<feature type="domain" description="Replication-associated protein G2P N-terminal" evidence="1">
    <location>
        <begin position="93"/>
        <end position="231"/>
    </location>
</feature>
<protein>
    <recommendedName>
        <fullName evidence="1">Replication-associated protein G2P N-terminal domain-containing protein</fullName>
    </recommendedName>
</protein>
<dbReference type="GO" id="GO:0006260">
    <property type="term" value="P:DNA replication"/>
    <property type="evidence" value="ECO:0007669"/>
    <property type="project" value="InterPro"/>
</dbReference>
<dbReference type="InterPro" id="IPR022686">
    <property type="entry name" value="G2P_N"/>
</dbReference>
<sequence>MSNYFIHTIELIKAIDIEKYKELISKCNFNSKNYKWIGFQNFINLEYIQYGIRLEIRKCTNNEIKNYSKPFLITVIVNMNMLIYNMDLTKQIHSTDEFDEAIETLFDIMDKIDSDFQIGDIDESNLSRLDIARDVHGIPENIIKEVNKMLYRIPMYDGYTNNKSLEENCPSFMRENSFNIENNSQGFEFVVYNKHQAALDNCYYNKCVDYFKDTLRIELRCKRKYIRQHFLEKNLKRTLKNAYVNMSSSVSRVYNRLFKFPTNLCHLESKMMIKYLFDETGNKKARCRRMVTLLDELDKYPKEDLQTALDNVYPSDKRQNNIKKHYERYGVSPITMRGRPIPFIQSLDSLLGFYPPTDQEIKLYLMAKKKYGKSVFFQKALVE</sequence>
<evidence type="ECO:0000313" key="3">
    <source>
        <dbReference type="Proteomes" id="UP001213042"/>
    </source>
</evidence>
<dbReference type="Proteomes" id="UP001213042">
    <property type="component" value="Unassembled WGS sequence"/>
</dbReference>
<gene>
    <name evidence="2" type="ORF">PNW00_07780</name>
</gene>
<organism evidence="2 3">
    <name type="scientific">Ruminococcus bicirculans</name>
    <name type="common">ex Wegman et al. 2014</name>
    <dbReference type="NCBI Taxonomy" id="1160721"/>
    <lineage>
        <taxon>Bacteria</taxon>
        <taxon>Bacillati</taxon>
        <taxon>Bacillota</taxon>
        <taxon>Clostridia</taxon>
        <taxon>Eubacteriales</taxon>
        <taxon>Oscillospiraceae</taxon>
        <taxon>Ruminococcus</taxon>
    </lineage>
</organism>
<dbReference type="RefSeq" id="WP_195221033.1">
    <property type="nucleotide sequence ID" value="NZ_JADMWL010000009.1"/>
</dbReference>